<evidence type="ECO:0000313" key="3">
    <source>
        <dbReference type="EMBL" id="PEG43113.1"/>
    </source>
</evidence>
<accession>A0A2A7NH66</accession>
<proteinExistence type="predicted"/>
<feature type="signal peptide" evidence="1">
    <location>
        <begin position="1"/>
        <end position="27"/>
    </location>
</feature>
<keyword evidence="1" id="KW-0732">Signal</keyword>
<sequence>MKKFGFATVIASGLAAAVFGFAAPAQAVAPAAPSDVTIAKGVDHLDWLNDIQQRANAPRVDNSVRSHP</sequence>
<reference evidence="3 4" key="1">
    <citation type="submission" date="2017-10" db="EMBL/GenBank/DDBJ databases">
        <title>The new phylogeny of genus Mycobacterium.</title>
        <authorList>
            <person name="Tortoli E."/>
            <person name="Trovato A."/>
            <person name="Cirillo D.M."/>
        </authorList>
    </citation>
    <scope>NUCLEOTIDE SEQUENCE [LARGE SCALE GENOMIC DNA]</scope>
    <source>
        <strain evidence="3 4">CCUG37673</strain>
    </source>
</reference>
<keyword evidence="4" id="KW-1185">Reference proteome</keyword>
<dbReference type="AlphaFoldDB" id="A0A2A7NH66"/>
<evidence type="ECO:0000313" key="5">
    <source>
        <dbReference type="Proteomes" id="UP000465302"/>
    </source>
</evidence>
<feature type="chain" id="PRO_5036315634" evidence="1">
    <location>
        <begin position="28"/>
        <end position="68"/>
    </location>
</feature>
<evidence type="ECO:0000313" key="4">
    <source>
        <dbReference type="Proteomes" id="UP000220914"/>
    </source>
</evidence>
<name>A0A2A7NH66_MYCAG</name>
<evidence type="ECO:0000256" key="1">
    <source>
        <dbReference type="SAM" id="SignalP"/>
    </source>
</evidence>
<dbReference type="Proteomes" id="UP000465302">
    <property type="component" value="Unassembled WGS sequence"/>
</dbReference>
<organism evidence="3 4">
    <name type="scientific">Mycolicibacterium agri</name>
    <name type="common">Mycobacterium agri</name>
    <dbReference type="NCBI Taxonomy" id="36811"/>
    <lineage>
        <taxon>Bacteria</taxon>
        <taxon>Bacillati</taxon>
        <taxon>Actinomycetota</taxon>
        <taxon>Actinomycetes</taxon>
        <taxon>Mycobacteriales</taxon>
        <taxon>Mycobacteriaceae</taxon>
        <taxon>Mycolicibacterium</taxon>
    </lineage>
</organism>
<reference evidence="2 5" key="2">
    <citation type="journal article" date="2019" name="Emerg. Microbes Infect.">
        <title>Comprehensive subspecies identification of 175 nontuberculous mycobacteria species based on 7547 genomic profiles.</title>
        <authorList>
            <person name="Matsumoto Y."/>
            <person name="Kinjo T."/>
            <person name="Motooka D."/>
            <person name="Nabeya D."/>
            <person name="Jung N."/>
            <person name="Uechi K."/>
            <person name="Horii T."/>
            <person name="Iida T."/>
            <person name="Fujita J."/>
            <person name="Nakamura S."/>
        </authorList>
    </citation>
    <scope>NUCLEOTIDE SEQUENCE [LARGE SCALE GENOMIC DNA]</scope>
    <source>
        <strain evidence="2 5">JCM 6377</strain>
    </source>
</reference>
<evidence type="ECO:0000313" key="2">
    <source>
        <dbReference type="EMBL" id="GFG54494.1"/>
    </source>
</evidence>
<dbReference type="EMBL" id="PDCP01000001">
    <property type="protein sequence ID" value="PEG43113.1"/>
    <property type="molecule type" value="Genomic_DNA"/>
</dbReference>
<dbReference type="RefSeq" id="WP_097937686.1">
    <property type="nucleotide sequence ID" value="NZ_BLKS01000001.1"/>
</dbReference>
<gene>
    <name evidence="3" type="ORF">CQY20_00550</name>
    <name evidence="2" type="ORF">MAGR_59350</name>
</gene>
<comment type="caution">
    <text evidence="3">The sequence shown here is derived from an EMBL/GenBank/DDBJ whole genome shotgun (WGS) entry which is preliminary data.</text>
</comment>
<dbReference type="EMBL" id="BLKS01000001">
    <property type="protein sequence ID" value="GFG54494.1"/>
    <property type="molecule type" value="Genomic_DNA"/>
</dbReference>
<dbReference type="Proteomes" id="UP000220914">
    <property type="component" value="Unassembled WGS sequence"/>
</dbReference>
<reference evidence="2" key="3">
    <citation type="submission" date="2020-02" db="EMBL/GenBank/DDBJ databases">
        <authorList>
            <person name="Matsumoto Y."/>
            <person name="Motooka D."/>
            <person name="Nakamura S."/>
        </authorList>
    </citation>
    <scope>NUCLEOTIDE SEQUENCE</scope>
    <source>
        <strain evidence="2">JCM 6377</strain>
    </source>
</reference>
<dbReference type="OrthoDB" id="4750320at2"/>
<protein>
    <submittedName>
        <fullName evidence="3">Uncharacterized protein</fullName>
    </submittedName>
</protein>